<dbReference type="InterPro" id="IPR036162">
    <property type="entry name" value="Resolvase-like_N_sf"/>
</dbReference>
<dbReference type="InterPro" id="IPR009061">
    <property type="entry name" value="DNA-bd_dom_put_sf"/>
</dbReference>
<dbReference type="InterPro" id="IPR048046">
    <property type="entry name" value="Transpos_IS607"/>
</dbReference>
<dbReference type="KEGG" id="ter:Tery_2002"/>
<dbReference type="PROSITE" id="PS51736">
    <property type="entry name" value="RECOMBINASES_3"/>
    <property type="match status" value="1"/>
</dbReference>
<dbReference type="Pfam" id="PF00376">
    <property type="entry name" value="MerR"/>
    <property type="match status" value="1"/>
</dbReference>
<sequence>MMMTNKFIKIGAAAELLGVSIDTLRKWELSGELIPDRKSQAGTRFYDSSKLINLGDGDSPTICYARVSSHDQKVDLERQQAMLETYCAAKGWIFEVIKDLGSGMNYRKKGLQKLLEKILRKQTKGLVLTHKDKLLRFGAELVFSFCEL</sequence>
<protein>
    <submittedName>
        <fullName evidence="7">Regulatory protein, MerR</fullName>
    </submittedName>
</protein>
<dbReference type="GO" id="GO:0006355">
    <property type="term" value="P:regulation of DNA-templated transcription"/>
    <property type="evidence" value="ECO:0007669"/>
    <property type="project" value="InterPro"/>
</dbReference>
<gene>
    <name evidence="7" type="ordered locus">Tery_2002</name>
</gene>
<dbReference type="eggNOG" id="COG2452">
    <property type="taxonomic scope" value="Bacteria"/>
</dbReference>
<dbReference type="InterPro" id="IPR000551">
    <property type="entry name" value="MerR-type_HTH_dom"/>
</dbReference>
<evidence type="ECO:0000256" key="4">
    <source>
        <dbReference type="PIRSR" id="PIRSR606118-50"/>
    </source>
</evidence>
<dbReference type="EMBL" id="CP000393">
    <property type="protein sequence ID" value="ABG51251.1"/>
    <property type="molecule type" value="Genomic_DNA"/>
</dbReference>
<feature type="active site" description="O-(5'-phospho-DNA)-serine intermediate" evidence="4 5">
    <location>
        <position position="68"/>
    </location>
</feature>
<organism evidence="7">
    <name type="scientific">Trichodesmium erythraeum (strain IMS101)</name>
    <dbReference type="NCBI Taxonomy" id="203124"/>
    <lineage>
        <taxon>Bacteria</taxon>
        <taxon>Bacillati</taxon>
        <taxon>Cyanobacteriota</taxon>
        <taxon>Cyanophyceae</taxon>
        <taxon>Oscillatoriophycideae</taxon>
        <taxon>Oscillatoriales</taxon>
        <taxon>Microcoleaceae</taxon>
        <taxon>Trichodesmium</taxon>
    </lineage>
</organism>
<dbReference type="PANTHER" id="PTHR36172:SF1">
    <property type="entry name" value="RESOLVASE-RELATED"/>
    <property type="match status" value="1"/>
</dbReference>
<evidence type="ECO:0000256" key="1">
    <source>
        <dbReference type="ARBA" id="ARBA00022908"/>
    </source>
</evidence>
<dbReference type="STRING" id="203124.Tery_2002"/>
<dbReference type="PROSITE" id="PS00397">
    <property type="entry name" value="RECOMBINASES_1"/>
    <property type="match status" value="1"/>
</dbReference>
<dbReference type="SUPFAM" id="SSF53041">
    <property type="entry name" value="Resolvase-like"/>
    <property type="match status" value="1"/>
</dbReference>
<dbReference type="Gene3D" id="3.40.50.1390">
    <property type="entry name" value="Resolvase, N-terminal catalytic domain"/>
    <property type="match status" value="1"/>
</dbReference>
<evidence type="ECO:0000256" key="2">
    <source>
        <dbReference type="ARBA" id="ARBA00023125"/>
    </source>
</evidence>
<dbReference type="SUPFAM" id="SSF46955">
    <property type="entry name" value="Putative DNA-binding domain"/>
    <property type="match status" value="1"/>
</dbReference>
<dbReference type="HOGENOM" id="CLU_082093_0_2_3"/>
<feature type="domain" description="Resolvase/invertase-type recombinase catalytic" evidence="6">
    <location>
        <begin position="60"/>
        <end position="148"/>
    </location>
</feature>
<dbReference type="GO" id="GO:0000150">
    <property type="term" value="F:DNA strand exchange activity"/>
    <property type="evidence" value="ECO:0007669"/>
    <property type="project" value="InterPro"/>
</dbReference>
<keyword evidence="1" id="KW-0229">DNA integration</keyword>
<proteinExistence type="predicted"/>
<evidence type="ECO:0000256" key="3">
    <source>
        <dbReference type="ARBA" id="ARBA00023172"/>
    </source>
</evidence>
<dbReference type="GO" id="GO:0015074">
    <property type="term" value="P:DNA integration"/>
    <property type="evidence" value="ECO:0007669"/>
    <property type="project" value="UniProtKB-KW"/>
</dbReference>
<dbReference type="PANTHER" id="PTHR36172">
    <property type="match status" value="1"/>
</dbReference>
<evidence type="ECO:0000259" key="6">
    <source>
        <dbReference type="PROSITE" id="PS51736"/>
    </source>
</evidence>
<reference evidence="7" key="1">
    <citation type="submission" date="2006-06" db="EMBL/GenBank/DDBJ databases">
        <title>Complete sequence of Trichodesmium erythraeum IMS101.</title>
        <authorList>
            <consortium name="US DOE Joint Genome Institute"/>
            <person name="Copeland A."/>
            <person name="Lucas S."/>
            <person name="Lapidus A."/>
            <person name="Barry K."/>
            <person name="Detter J.C."/>
            <person name="Glavina del Rio T."/>
            <person name="Hammon N."/>
            <person name="Israni S."/>
            <person name="Dalin E."/>
            <person name="Tice H."/>
            <person name="Pitluck S."/>
            <person name="Kiss H."/>
            <person name="Munk A.C."/>
            <person name="Brettin T."/>
            <person name="Bruce D."/>
            <person name="Han C."/>
            <person name="Tapia R."/>
            <person name="Gilna P."/>
            <person name="Schmutz J."/>
            <person name="Larimer F."/>
            <person name="Land M."/>
            <person name="Hauser L."/>
            <person name="Kyrpides N."/>
            <person name="Kim E."/>
            <person name="Richardson P."/>
        </authorList>
    </citation>
    <scope>NUCLEOTIDE SEQUENCE [LARGE SCALE GENOMIC DNA]</scope>
    <source>
        <strain evidence="7">IMS101</strain>
    </source>
</reference>
<accession>Q113S3</accession>
<dbReference type="GO" id="GO:0003677">
    <property type="term" value="F:DNA binding"/>
    <property type="evidence" value="ECO:0007669"/>
    <property type="project" value="UniProtKB-KW"/>
</dbReference>
<name>Q113S3_TRIEI</name>
<dbReference type="InterPro" id="IPR051491">
    <property type="entry name" value="Recombinase/Transposase-rel"/>
</dbReference>
<dbReference type="NCBIfam" id="NF033518">
    <property type="entry name" value="transpos_IS607"/>
    <property type="match status" value="1"/>
</dbReference>
<dbReference type="SMART" id="SM00857">
    <property type="entry name" value="Resolvase"/>
    <property type="match status" value="1"/>
</dbReference>
<dbReference type="Gene3D" id="1.10.1660.10">
    <property type="match status" value="1"/>
</dbReference>
<dbReference type="AlphaFoldDB" id="Q113S3"/>
<evidence type="ECO:0000313" key="7">
    <source>
        <dbReference type="EMBL" id="ABG51251.1"/>
    </source>
</evidence>
<keyword evidence="3" id="KW-0233">DNA recombination</keyword>
<dbReference type="InterPro" id="IPR006118">
    <property type="entry name" value="Recombinase_CS"/>
</dbReference>
<evidence type="ECO:0000256" key="5">
    <source>
        <dbReference type="PROSITE-ProRule" id="PRU10137"/>
    </source>
</evidence>
<dbReference type="Pfam" id="PF00239">
    <property type="entry name" value="Resolvase"/>
    <property type="match status" value="1"/>
</dbReference>
<keyword evidence="2" id="KW-0238">DNA-binding</keyword>
<dbReference type="InterPro" id="IPR006119">
    <property type="entry name" value="Resolv_N"/>
</dbReference>